<dbReference type="Proteomes" id="UP001168098">
    <property type="component" value="Unassembled WGS sequence"/>
</dbReference>
<name>A0AA38YUI2_VITRO</name>
<sequence length="443" mass="49308">MFPEKMALRHSEPVCFSHFCPARFRSRRLLRVSRAGLSVPRLRPQAVLVAAVREAPVNKPSVCTADELHRVAVADSDWSLALWRYTPSPKAERRNHPLLLLSGIGTNAIGFDLAPESSFARYLSNQGFDTWILELRGAGLSTLVGESREVKKPFKAMSDRVGTNGVLPAEAPSTVISGTLVETFIPSVKGKRMVVESDDAQSVSKLSETSTHLFQKLSRFLNEGVFEERQNFSIASQIRDLSGRHVNIIKEGQWTISPPLFDLKEGFLTLLDDFQKQLDLILKYNWDFDHHMKEDVPAAMEYIRTLCKPKDGKLLAIGHSMGGILLYAMLSQSGTVPSKLLLQLTTAFQEGGLRDRDGTFFYKHHLRKSNVPVLAIAGDRDRVCPPEAVYETVKHIPGNLVAYKVFGEPDGPHYGHYDLVGGPSAADQVHPCLSKFLIHHDMA</sequence>
<dbReference type="Gene3D" id="3.40.50.1820">
    <property type="entry name" value="alpha/beta hydrolase"/>
    <property type="match status" value="3"/>
</dbReference>
<reference evidence="1 2" key="1">
    <citation type="journal article" date="2023" name="BMC Biotechnol.">
        <title>Vitis rotundifolia cv Carlos genome sequencing.</title>
        <authorList>
            <person name="Huff M."/>
            <person name="Hulse-Kemp A."/>
            <person name="Scheffler B."/>
            <person name="Youngblood R."/>
            <person name="Simpson S."/>
            <person name="Babiker E."/>
            <person name="Staton M."/>
        </authorList>
    </citation>
    <scope>NUCLEOTIDE SEQUENCE [LARGE SCALE GENOMIC DNA]</scope>
    <source>
        <tissue evidence="1">Leaf</tissue>
    </source>
</reference>
<dbReference type="AlphaFoldDB" id="A0AA38YUI2"/>
<evidence type="ECO:0000313" key="2">
    <source>
        <dbReference type="Proteomes" id="UP001168098"/>
    </source>
</evidence>
<comment type="caution">
    <text evidence="1">The sequence shown here is derived from an EMBL/GenBank/DDBJ whole genome shotgun (WGS) entry which is preliminary data.</text>
</comment>
<organism evidence="1 2">
    <name type="scientific">Vitis rotundifolia</name>
    <name type="common">Muscadine grape</name>
    <dbReference type="NCBI Taxonomy" id="103349"/>
    <lineage>
        <taxon>Eukaryota</taxon>
        <taxon>Viridiplantae</taxon>
        <taxon>Streptophyta</taxon>
        <taxon>Embryophyta</taxon>
        <taxon>Tracheophyta</taxon>
        <taxon>Spermatophyta</taxon>
        <taxon>Magnoliopsida</taxon>
        <taxon>eudicotyledons</taxon>
        <taxon>Gunneridae</taxon>
        <taxon>Pentapetalae</taxon>
        <taxon>rosids</taxon>
        <taxon>Vitales</taxon>
        <taxon>Vitaceae</taxon>
        <taxon>Viteae</taxon>
        <taxon>Vitis</taxon>
    </lineage>
</organism>
<dbReference type="EMBL" id="JARBHA010000017">
    <property type="protein sequence ID" value="KAJ9676921.1"/>
    <property type="molecule type" value="Genomic_DNA"/>
</dbReference>
<dbReference type="SUPFAM" id="SSF53474">
    <property type="entry name" value="alpha/beta-Hydrolases"/>
    <property type="match status" value="1"/>
</dbReference>
<dbReference type="InterPro" id="IPR029058">
    <property type="entry name" value="AB_hydrolase_fold"/>
</dbReference>
<evidence type="ECO:0008006" key="3">
    <source>
        <dbReference type="Google" id="ProtNLM"/>
    </source>
</evidence>
<protein>
    <recommendedName>
        <fullName evidence="3">AB hydrolase-1 domain-containing protein</fullName>
    </recommendedName>
</protein>
<evidence type="ECO:0000313" key="1">
    <source>
        <dbReference type="EMBL" id="KAJ9676921.1"/>
    </source>
</evidence>
<keyword evidence="2" id="KW-1185">Reference proteome</keyword>
<dbReference type="PANTHER" id="PTHR11005">
    <property type="entry name" value="LYSOSOMAL ACID LIPASE-RELATED"/>
    <property type="match status" value="1"/>
</dbReference>
<accession>A0AA38YUI2</accession>
<gene>
    <name evidence="1" type="ORF">PVL29_022094</name>
</gene>
<proteinExistence type="predicted"/>